<name>A0A2T0AA06_RHOTO</name>
<dbReference type="PROSITE" id="PS50011">
    <property type="entry name" value="PROTEIN_KINASE_DOM"/>
    <property type="match status" value="1"/>
</dbReference>
<protein>
    <submittedName>
        <fullName evidence="2">Protein kinase-like domain-containing protein</fullName>
    </submittedName>
</protein>
<comment type="caution">
    <text evidence="2">The sequence shown here is derived from an EMBL/GenBank/DDBJ whole genome shotgun (WGS) entry which is preliminary data.</text>
</comment>
<evidence type="ECO:0000313" key="3">
    <source>
        <dbReference type="Proteomes" id="UP000239560"/>
    </source>
</evidence>
<feature type="domain" description="Protein kinase" evidence="1">
    <location>
        <begin position="71"/>
        <end position="244"/>
    </location>
</feature>
<dbReference type="AlphaFoldDB" id="A0A2T0AA06"/>
<dbReference type="Pfam" id="PF00069">
    <property type="entry name" value="Pkinase"/>
    <property type="match status" value="1"/>
</dbReference>
<dbReference type="PANTHER" id="PTHR37171:SF1">
    <property type="entry name" value="SERINE_THREONINE-PROTEIN KINASE YRZF-RELATED"/>
    <property type="match status" value="1"/>
</dbReference>
<organism evidence="2 3">
    <name type="scientific">Rhodotorula toruloides</name>
    <name type="common">Yeast</name>
    <name type="synonym">Rhodosporidium toruloides</name>
    <dbReference type="NCBI Taxonomy" id="5286"/>
    <lineage>
        <taxon>Eukaryota</taxon>
        <taxon>Fungi</taxon>
        <taxon>Dikarya</taxon>
        <taxon>Basidiomycota</taxon>
        <taxon>Pucciniomycotina</taxon>
        <taxon>Microbotryomycetes</taxon>
        <taxon>Sporidiobolales</taxon>
        <taxon>Sporidiobolaceae</taxon>
        <taxon>Rhodotorula</taxon>
    </lineage>
</organism>
<dbReference type="Proteomes" id="UP000239560">
    <property type="component" value="Unassembled WGS sequence"/>
</dbReference>
<dbReference type="Gene3D" id="1.10.510.10">
    <property type="entry name" value="Transferase(Phosphotransferase) domain 1"/>
    <property type="match status" value="1"/>
</dbReference>
<dbReference type="InterPro" id="IPR011009">
    <property type="entry name" value="Kinase-like_dom_sf"/>
</dbReference>
<sequence>MAGPATDESSDTTKRAELAPLRTFANNAGDGIAPAVSPADLVKGASSITIGDHRYSRCGADSSSAGASFNLELDELLTRGSCGEVYTDATGTLAIKIVEPREDNVYNWIYDETPSEPLRRYESRLQEALNEVEAYKALEGCIFVPSFYGCFESVHEDGHKILVLVMERVTGELLTMKRVPAFVHKIEAAVRAVHRCGVRHGSVKPGHILLARDKIFLLDFGLSRLDPDVRQAETETARLRYIGA</sequence>
<dbReference type="PANTHER" id="PTHR37171">
    <property type="entry name" value="SERINE/THREONINE-PROTEIN KINASE YRZF-RELATED"/>
    <property type="match status" value="1"/>
</dbReference>
<evidence type="ECO:0000313" key="2">
    <source>
        <dbReference type="EMBL" id="PRQ74833.1"/>
    </source>
</evidence>
<evidence type="ECO:0000259" key="1">
    <source>
        <dbReference type="PROSITE" id="PS50011"/>
    </source>
</evidence>
<dbReference type="EMBL" id="LCTV02000005">
    <property type="protein sequence ID" value="PRQ74833.1"/>
    <property type="molecule type" value="Genomic_DNA"/>
</dbReference>
<dbReference type="InterPro" id="IPR000719">
    <property type="entry name" value="Prot_kinase_dom"/>
</dbReference>
<dbReference type="GO" id="GO:0004672">
    <property type="term" value="F:protein kinase activity"/>
    <property type="evidence" value="ECO:0007669"/>
    <property type="project" value="InterPro"/>
</dbReference>
<dbReference type="OrthoDB" id="3260955at2759"/>
<gene>
    <name evidence="2" type="ORF">AAT19DRAFT_13855</name>
</gene>
<keyword evidence="2" id="KW-0808">Transferase</keyword>
<proteinExistence type="predicted"/>
<reference evidence="2 3" key="1">
    <citation type="journal article" date="2018" name="Elife">
        <title>Functional genomics of lipid metabolism in the oleaginous yeast Rhodosporidium toruloides.</title>
        <authorList>
            <person name="Coradetti S.T."/>
            <person name="Pinel D."/>
            <person name="Geiselman G."/>
            <person name="Ito M."/>
            <person name="Mondo S."/>
            <person name="Reilly M.C."/>
            <person name="Cheng Y.F."/>
            <person name="Bauer S."/>
            <person name="Grigoriev I."/>
            <person name="Gladden J.M."/>
            <person name="Simmons B.A."/>
            <person name="Brem R."/>
            <person name="Arkin A.P."/>
            <person name="Skerker J.M."/>
        </authorList>
    </citation>
    <scope>NUCLEOTIDE SEQUENCE [LARGE SCALE GENOMIC DNA]</scope>
    <source>
        <strain evidence="2 3">NBRC 0880</strain>
    </source>
</reference>
<accession>A0A2T0AA06</accession>
<dbReference type="InterPro" id="IPR052396">
    <property type="entry name" value="Meiotic_Drive_Suppr_Kinase"/>
</dbReference>
<dbReference type="Gene3D" id="3.30.200.20">
    <property type="entry name" value="Phosphorylase Kinase, domain 1"/>
    <property type="match status" value="1"/>
</dbReference>
<keyword evidence="2" id="KW-0418">Kinase</keyword>
<dbReference type="GO" id="GO:0005524">
    <property type="term" value="F:ATP binding"/>
    <property type="evidence" value="ECO:0007669"/>
    <property type="project" value="InterPro"/>
</dbReference>
<dbReference type="SUPFAM" id="SSF56112">
    <property type="entry name" value="Protein kinase-like (PK-like)"/>
    <property type="match status" value="1"/>
</dbReference>